<dbReference type="Proteomes" id="UP000070700">
    <property type="component" value="Unassembled WGS sequence"/>
</dbReference>
<protein>
    <submittedName>
        <fullName evidence="2">Uncharacterized protein</fullName>
    </submittedName>
</protein>
<feature type="compositionally biased region" description="Basic and acidic residues" evidence="1">
    <location>
        <begin position="482"/>
        <end position="498"/>
    </location>
</feature>
<keyword evidence="3" id="KW-1185">Reference proteome</keyword>
<dbReference type="OrthoDB" id="3543614at2759"/>
<feature type="region of interest" description="Disordered" evidence="1">
    <location>
        <begin position="477"/>
        <end position="499"/>
    </location>
</feature>
<gene>
    <name evidence="2" type="ORF">LY89DRAFT_677747</name>
</gene>
<feature type="compositionally biased region" description="Basic and acidic residues" evidence="1">
    <location>
        <begin position="81"/>
        <end position="93"/>
    </location>
</feature>
<dbReference type="GeneID" id="28823426"/>
<reference evidence="2 3" key="1">
    <citation type="submission" date="2015-10" db="EMBL/GenBank/DDBJ databases">
        <title>Full genome of DAOMC 229536 Phialocephala scopiformis, a fungal endophyte of spruce producing the potent anti-insectan compound rugulosin.</title>
        <authorList>
            <consortium name="DOE Joint Genome Institute"/>
            <person name="Walker A.K."/>
            <person name="Frasz S.L."/>
            <person name="Seifert K.A."/>
            <person name="Miller J.D."/>
            <person name="Mondo S.J."/>
            <person name="Labutti K."/>
            <person name="Lipzen A."/>
            <person name="Dockter R."/>
            <person name="Kennedy M."/>
            <person name="Grigoriev I.V."/>
            <person name="Spatafora J.W."/>
        </authorList>
    </citation>
    <scope>NUCLEOTIDE SEQUENCE [LARGE SCALE GENOMIC DNA]</scope>
    <source>
        <strain evidence="2 3">CBS 120377</strain>
    </source>
</reference>
<dbReference type="AlphaFoldDB" id="A0A132B534"/>
<evidence type="ECO:0000313" key="3">
    <source>
        <dbReference type="Proteomes" id="UP000070700"/>
    </source>
</evidence>
<feature type="compositionally biased region" description="Basic and acidic residues" evidence="1">
    <location>
        <begin position="104"/>
        <end position="123"/>
    </location>
</feature>
<dbReference type="InParanoid" id="A0A132B534"/>
<feature type="region of interest" description="Disordered" evidence="1">
    <location>
        <begin position="166"/>
        <end position="186"/>
    </location>
</feature>
<name>A0A132B534_MOLSC</name>
<dbReference type="KEGG" id="psco:LY89DRAFT_677747"/>
<organism evidence="2 3">
    <name type="scientific">Mollisia scopiformis</name>
    <name type="common">Conifer needle endophyte fungus</name>
    <name type="synonym">Phialocephala scopiformis</name>
    <dbReference type="NCBI Taxonomy" id="149040"/>
    <lineage>
        <taxon>Eukaryota</taxon>
        <taxon>Fungi</taxon>
        <taxon>Dikarya</taxon>
        <taxon>Ascomycota</taxon>
        <taxon>Pezizomycotina</taxon>
        <taxon>Leotiomycetes</taxon>
        <taxon>Helotiales</taxon>
        <taxon>Mollisiaceae</taxon>
        <taxon>Mollisia</taxon>
    </lineage>
</organism>
<dbReference type="RefSeq" id="XP_018061875.1">
    <property type="nucleotide sequence ID" value="XM_018213700.1"/>
</dbReference>
<evidence type="ECO:0000256" key="1">
    <source>
        <dbReference type="SAM" id="MobiDB-lite"/>
    </source>
</evidence>
<proteinExistence type="predicted"/>
<evidence type="ECO:0000313" key="2">
    <source>
        <dbReference type="EMBL" id="KUJ07520.1"/>
    </source>
</evidence>
<dbReference type="EMBL" id="KQ947439">
    <property type="protein sequence ID" value="KUJ07520.1"/>
    <property type="molecule type" value="Genomic_DNA"/>
</dbReference>
<sequence length="544" mass="60702">MPASHSRVQSDDIGESIVVQAESAEDLRVSSPLRATRPEVVIRMESHSDDVGDKDDFEKRVSTEARPHLSIPKSWNSVRDSTFERPSDQEATKPRKSLPGQETRPGEPSRGRKRKALSDEDRQRANLVRRLGACDNCRRRKLACSPSHERGEGHALRLALATYQKPEKPTNAAEPRVSRKDVARNHRASIRSGDASEYAAFSGSHAFTFHVDPDSISDVEIRTRHANLQKFGQSLTRAARSTFPITSPSMYTSVHVLLLRWQDDDTGVSKEAERLAEVFLNLYHFEVTVGLIPSDSPSRWLSRKILNFVELDDDSRQTLKIVCYGGHSFISETKQCMWSNDRRFSSTVSWQGCQSLLEEAQSDVLILLDACGVGNASSSVGNGATEVITAGGWYGAALPEVGPFSFTTTLTAELRQLSTREFFTIDQLYQQMLARIQSQLSSDDEKRRYPTPYHFISKKDTSLTQSITLCPLQDSLLPGRSGGRDTRTPGRKSSDDLHPGMALTVKFKDSYDPSDLATDNFMEWLRAIPLPAEAMNVEAGYAKF</sequence>
<feature type="region of interest" description="Disordered" evidence="1">
    <location>
        <begin position="22"/>
        <end position="123"/>
    </location>
</feature>
<accession>A0A132B534</accession>
<feature type="compositionally biased region" description="Basic and acidic residues" evidence="1">
    <location>
        <begin position="36"/>
        <end position="67"/>
    </location>
</feature>